<accession>A0A9Q8CNP9</accession>
<keyword evidence="2" id="KW-1185">Reference proteome</keyword>
<evidence type="ECO:0000313" key="2">
    <source>
        <dbReference type="Proteomes" id="UP000295280"/>
    </source>
</evidence>
<dbReference type="AlphaFoldDB" id="A0A9Q8CNP9"/>
<comment type="caution">
    <text evidence="1">The sequence shown here is derived from an EMBL/GenBank/DDBJ whole genome shotgun (WGS) entry which is preliminary data.</text>
</comment>
<sequence>MFSQDDTTYELKLNSSYTVNQLRDYFNRNKNLLYLSDDFETLNELYQKNINDEIIVADILKAFNDSMVSNIVSYGVVSNNSTDIYILKLKK</sequence>
<dbReference type="Proteomes" id="UP000295280">
    <property type="component" value="Unassembled WGS sequence"/>
</dbReference>
<protein>
    <submittedName>
        <fullName evidence="1">Uncharacterized protein</fullName>
    </submittedName>
</protein>
<gene>
    <name evidence="1" type="ORF">ERX40_02435</name>
</gene>
<evidence type="ECO:0000313" key="1">
    <source>
        <dbReference type="EMBL" id="TDM04047.1"/>
    </source>
</evidence>
<proteinExistence type="predicted"/>
<organism evidence="1 2">
    <name type="scientific">Macrococcus carouselicus</name>
    <dbReference type="NCBI Taxonomy" id="69969"/>
    <lineage>
        <taxon>Bacteria</taxon>
        <taxon>Bacillati</taxon>
        <taxon>Bacillota</taxon>
        <taxon>Bacilli</taxon>
        <taxon>Bacillales</taxon>
        <taxon>Staphylococcaceae</taxon>
        <taxon>Macrococcus</taxon>
    </lineage>
</organism>
<name>A0A9Q8CNP9_9STAP</name>
<reference evidence="1 2" key="1">
    <citation type="submission" date="2019-01" db="EMBL/GenBank/DDBJ databases">
        <title>Draft genome sequences of the type strains of six Macrococcus species.</title>
        <authorList>
            <person name="Mazhar S."/>
            <person name="Altermann E."/>
            <person name="Hill C."/>
            <person name="Mcauliffe O."/>
        </authorList>
    </citation>
    <scope>NUCLEOTIDE SEQUENCE [LARGE SCALE GENOMIC DNA]</scope>
    <source>
        <strain evidence="1 2">ATCC 51828</strain>
    </source>
</reference>
<dbReference type="EMBL" id="SCWD01000001">
    <property type="protein sequence ID" value="TDM04047.1"/>
    <property type="molecule type" value="Genomic_DNA"/>
</dbReference>
<dbReference type="RefSeq" id="WP_133416908.1">
    <property type="nucleotide sequence ID" value="NZ_SCWD01000001.1"/>
</dbReference>